<dbReference type="InterPro" id="IPR002559">
    <property type="entry name" value="Transposase_11"/>
</dbReference>
<gene>
    <name evidence="2" type="ORF">SAMN04488569_11081</name>
</gene>
<dbReference type="Pfam" id="PF01609">
    <property type="entry name" value="DDE_Tnp_1"/>
    <property type="match status" value="1"/>
</dbReference>
<dbReference type="PANTHER" id="PTHR34614:SF2">
    <property type="entry name" value="TRANSPOSASE IS4-LIKE DOMAIN-CONTAINING PROTEIN"/>
    <property type="match status" value="1"/>
</dbReference>
<dbReference type="InterPro" id="IPR012337">
    <property type="entry name" value="RNaseH-like_sf"/>
</dbReference>
<dbReference type="PANTHER" id="PTHR34614">
    <property type="match status" value="1"/>
</dbReference>
<evidence type="ECO:0000313" key="2">
    <source>
        <dbReference type="EMBL" id="SFK77252.1"/>
    </source>
</evidence>
<dbReference type="GO" id="GO:0004803">
    <property type="term" value="F:transposase activity"/>
    <property type="evidence" value="ECO:0007669"/>
    <property type="project" value="InterPro"/>
</dbReference>
<dbReference type="SUPFAM" id="SSF53098">
    <property type="entry name" value="Ribonuclease H-like"/>
    <property type="match status" value="1"/>
</dbReference>
<evidence type="ECO:0000259" key="1">
    <source>
        <dbReference type="Pfam" id="PF01609"/>
    </source>
</evidence>
<protein>
    <submittedName>
        <fullName evidence="2">Transposase</fullName>
    </submittedName>
</protein>
<dbReference type="AlphaFoldDB" id="A0A1I4C824"/>
<dbReference type="Proteomes" id="UP000199589">
    <property type="component" value="Unassembled WGS sequence"/>
</dbReference>
<dbReference type="OrthoDB" id="9767746at2"/>
<dbReference type="GO" id="GO:0003677">
    <property type="term" value="F:DNA binding"/>
    <property type="evidence" value="ECO:0007669"/>
    <property type="project" value="InterPro"/>
</dbReference>
<dbReference type="GO" id="GO:0006313">
    <property type="term" value="P:DNA transposition"/>
    <property type="evidence" value="ECO:0007669"/>
    <property type="project" value="InterPro"/>
</dbReference>
<dbReference type="EMBL" id="FOSJ01000108">
    <property type="protein sequence ID" value="SFK77252.1"/>
    <property type="molecule type" value="Genomic_DNA"/>
</dbReference>
<keyword evidence="3" id="KW-1185">Reference proteome</keyword>
<dbReference type="RefSeq" id="WP_072693564.1">
    <property type="nucleotide sequence ID" value="NZ_FOSJ01000108.1"/>
</dbReference>
<name>A0A1I4C824_9LACT</name>
<feature type="domain" description="Transposase IS4-like" evidence="1">
    <location>
        <begin position="228"/>
        <end position="495"/>
    </location>
</feature>
<dbReference type="InterPro" id="IPR047654">
    <property type="entry name" value="IS1634_transpos"/>
</dbReference>
<proteinExistence type="predicted"/>
<organism evidence="2 3">
    <name type="scientific">Marinilactibacillus piezotolerans</name>
    <dbReference type="NCBI Taxonomy" id="258723"/>
    <lineage>
        <taxon>Bacteria</taxon>
        <taxon>Bacillati</taxon>
        <taxon>Bacillota</taxon>
        <taxon>Bacilli</taxon>
        <taxon>Lactobacillales</taxon>
        <taxon>Carnobacteriaceae</taxon>
        <taxon>Marinilactibacillus</taxon>
    </lineage>
</organism>
<dbReference type="NCBIfam" id="NF033559">
    <property type="entry name" value="transpos_IS1634"/>
    <property type="match status" value="1"/>
</dbReference>
<accession>A0A1I4C824</accession>
<reference evidence="3" key="1">
    <citation type="submission" date="2016-10" db="EMBL/GenBank/DDBJ databases">
        <authorList>
            <person name="Varghese N."/>
            <person name="Submissions S."/>
        </authorList>
    </citation>
    <scope>NUCLEOTIDE SEQUENCE [LARGE SCALE GENOMIC DNA]</scope>
    <source>
        <strain evidence="3">DSM 16108</strain>
    </source>
</reference>
<sequence>MRIKKSVSKNSISYSVIENVRDINGKSTTRVIEALGNEQEIRKKHPGVDPEEWARQYAKKLTEEQKSQREPSIIKFNAEKLIDADEQRSFNVGYLFLQSLYYQLGLSKITQDIQSKYKFEYDLNEILSKLIYMRILHPNSKRSSFEQAKQLLEGIQCEPHQMYRALDILKKESDNIQSAVYKNSLKLVQRHKKILYYDCTNFYFEMEQEEGLKRYGVSKEHRPNPIVQMGLFMDASGLPLAFSIFGGNENEQTSLKPLEKKILKDFELSEIVVCTDAGLSSKNNRIYNTLGSRGFITTQSIKKLKKHLKEWALDPSGWRTKASDKPINLTSIKNIENNKETYYKERWIKENDLEQRLLVTFSPKYKHYQETIRKRQIERALKKVENPSSLKKKRANDPLRFVTVKHATTDGEIAENMHVTLDESVIEKEAQYDGFYGICTNLTSDPLELIRVNQQRWEIEESFRIMKTELKSRPIYVRNDDRVEAHFLTCFLSLLIYRILEQKLDNNFSCQKIIKTLREMNVMKTSGDGYIPLYERTHLTDQLHEIFGFRTDYEINTIKKMKNNLKLSRKAK</sequence>
<evidence type="ECO:0000313" key="3">
    <source>
        <dbReference type="Proteomes" id="UP000199589"/>
    </source>
</evidence>